<dbReference type="RefSeq" id="WP_161768276.1">
    <property type="nucleotide sequence ID" value="NZ_JAAATW010000004.1"/>
</dbReference>
<proteinExistence type="inferred from homology"/>
<dbReference type="Proteomes" id="UP001517376">
    <property type="component" value="Unassembled WGS sequence"/>
</dbReference>
<comment type="pathway">
    <text evidence="1">Carbohydrate acid metabolism.</text>
</comment>
<dbReference type="GO" id="GO:0008674">
    <property type="term" value="F:2-dehydro-3-deoxy-6-phosphogalactonate aldolase activity"/>
    <property type="evidence" value="ECO:0007669"/>
    <property type="project" value="UniProtKB-EC"/>
</dbReference>
<evidence type="ECO:0000256" key="3">
    <source>
        <dbReference type="ARBA" id="ARBA00011233"/>
    </source>
</evidence>
<comment type="caution">
    <text evidence="6">The sequence shown here is derived from an EMBL/GenBank/DDBJ whole genome shotgun (WGS) entry which is preliminary data.</text>
</comment>
<keyword evidence="5" id="KW-0119">Carbohydrate metabolism</keyword>
<dbReference type="PANTHER" id="PTHR30246">
    <property type="entry name" value="2-KETO-3-DEOXY-6-PHOSPHOGLUCONATE ALDOLASE"/>
    <property type="match status" value="1"/>
</dbReference>
<gene>
    <name evidence="6" type="ORF">GU920_16805</name>
</gene>
<dbReference type="EMBL" id="JAAATW010000004">
    <property type="protein sequence ID" value="NBE09207.1"/>
    <property type="molecule type" value="Genomic_DNA"/>
</dbReference>
<dbReference type="InterPro" id="IPR000887">
    <property type="entry name" value="Aldlse_KDPG_KHG"/>
</dbReference>
<organism evidence="6 7">
    <name type="scientific">Paragemmobacter ruber</name>
    <dbReference type="NCBI Taxonomy" id="1985673"/>
    <lineage>
        <taxon>Bacteria</taxon>
        <taxon>Pseudomonadati</taxon>
        <taxon>Pseudomonadota</taxon>
        <taxon>Alphaproteobacteria</taxon>
        <taxon>Rhodobacterales</taxon>
        <taxon>Paracoccaceae</taxon>
        <taxon>Paragemmobacter</taxon>
    </lineage>
</organism>
<dbReference type="SUPFAM" id="SSF51569">
    <property type="entry name" value="Aldolase"/>
    <property type="match status" value="1"/>
</dbReference>
<comment type="similarity">
    <text evidence="2">Belongs to the KHG/KDPG aldolase family.</text>
</comment>
<dbReference type="NCBIfam" id="NF006600">
    <property type="entry name" value="PRK09140.1"/>
    <property type="match status" value="1"/>
</dbReference>
<keyword evidence="4 6" id="KW-0456">Lyase</keyword>
<dbReference type="EC" id="4.1.2.21" evidence="6"/>
<dbReference type="PANTHER" id="PTHR30246:SF1">
    <property type="entry name" value="2-DEHYDRO-3-DEOXY-6-PHOSPHOGALACTONATE ALDOLASE-RELATED"/>
    <property type="match status" value="1"/>
</dbReference>
<comment type="subunit">
    <text evidence="3">Homotrimer.</text>
</comment>
<evidence type="ECO:0000256" key="4">
    <source>
        <dbReference type="ARBA" id="ARBA00023239"/>
    </source>
</evidence>
<dbReference type="Gene3D" id="3.20.20.70">
    <property type="entry name" value="Aldolase class I"/>
    <property type="match status" value="1"/>
</dbReference>
<dbReference type="InterPro" id="IPR013785">
    <property type="entry name" value="Aldolase_TIM"/>
</dbReference>
<evidence type="ECO:0000256" key="1">
    <source>
        <dbReference type="ARBA" id="ARBA00004761"/>
    </source>
</evidence>
<evidence type="ECO:0000313" key="7">
    <source>
        <dbReference type="Proteomes" id="UP001517376"/>
    </source>
</evidence>
<dbReference type="CDD" id="cd00452">
    <property type="entry name" value="KDPG_aldolase"/>
    <property type="match status" value="1"/>
</dbReference>
<name>A0ABW9Y9Y5_9RHOB</name>
<reference evidence="7" key="1">
    <citation type="submission" date="2020-01" db="EMBL/GenBank/DDBJ databases">
        <title>Sphingomonas sp. strain CSW-10.</title>
        <authorList>
            <person name="Chen W.-M."/>
        </authorList>
    </citation>
    <scope>NUCLEOTIDE SEQUENCE [LARGE SCALE GENOMIC DNA]</scope>
    <source>
        <strain evidence="7">CCP-1</strain>
    </source>
</reference>
<accession>A0ABW9Y9Y5</accession>
<evidence type="ECO:0000256" key="2">
    <source>
        <dbReference type="ARBA" id="ARBA00006906"/>
    </source>
</evidence>
<evidence type="ECO:0000256" key="5">
    <source>
        <dbReference type="ARBA" id="ARBA00023277"/>
    </source>
</evidence>
<evidence type="ECO:0000313" key="6">
    <source>
        <dbReference type="EMBL" id="NBE09207.1"/>
    </source>
</evidence>
<sequence length="202" mass="20429">MTERKIIAILRGVTPPEAVPVAEALVKAGITWIEVPLNSPHPVTSIAAMVRVLGAHAVIGAGTVLSVADVAEVADAGGRLIVSPNCDPEVIAATKARGLQSWPGVMTPTECFAALKAGADGLKIFPASLIGPDGVKAIRAVLPKTCQVYAVGGAGPENFGQWIKAGADGFGIGTALYTPGLSVAEVATRAARIVAAYDEAVG</sequence>
<protein>
    <submittedName>
        <fullName evidence="6">2-dehydro-3-deoxy-6-phosphogalactonate aldolase</fullName>
        <ecNumber evidence="6">4.1.2.21</ecNumber>
    </submittedName>
</protein>
<dbReference type="Pfam" id="PF01081">
    <property type="entry name" value="Aldolase"/>
    <property type="match status" value="1"/>
</dbReference>
<keyword evidence="7" id="KW-1185">Reference proteome</keyword>